<comment type="caution">
    <text evidence="2">The sequence shown here is derived from an EMBL/GenBank/DDBJ whole genome shotgun (WGS) entry which is preliminary data.</text>
</comment>
<keyword evidence="3" id="KW-1185">Reference proteome</keyword>
<feature type="compositionally biased region" description="Polar residues" evidence="1">
    <location>
        <begin position="1"/>
        <end position="10"/>
    </location>
</feature>
<dbReference type="RefSeq" id="WP_174438731.1">
    <property type="nucleotide sequence ID" value="NZ_BAABCC010000004.1"/>
</dbReference>
<evidence type="ECO:0000313" key="3">
    <source>
        <dbReference type="Proteomes" id="UP000639419"/>
    </source>
</evidence>
<protein>
    <submittedName>
        <fullName evidence="2">Uncharacterized protein</fullName>
    </submittedName>
</protein>
<evidence type="ECO:0000313" key="2">
    <source>
        <dbReference type="EMBL" id="NUB19560.1"/>
    </source>
</evidence>
<gene>
    <name evidence="2" type="ORF">GBZ26_10090</name>
</gene>
<reference evidence="2 3" key="1">
    <citation type="submission" date="2019-10" db="EMBL/GenBank/DDBJ databases">
        <title>Genome sequence of Azospirillum formosense CC-Nfb-7.</title>
        <authorList>
            <person name="Ambrosini A."/>
            <person name="Sant'Anna F.H."/>
            <person name="Cassan F.D."/>
            <person name="Souza E.M."/>
            <person name="Passaglia L.M.P."/>
        </authorList>
    </citation>
    <scope>NUCLEOTIDE SEQUENCE [LARGE SCALE GENOMIC DNA]</scope>
    <source>
        <strain evidence="2 3">CC-NFb-7</strain>
    </source>
</reference>
<accession>A0ABX2L304</accession>
<organism evidence="2 3">
    <name type="scientific">Azospirillum formosense</name>
    <dbReference type="NCBI Taxonomy" id="861533"/>
    <lineage>
        <taxon>Bacteria</taxon>
        <taxon>Pseudomonadati</taxon>
        <taxon>Pseudomonadota</taxon>
        <taxon>Alphaproteobacteria</taxon>
        <taxon>Rhodospirillales</taxon>
        <taxon>Azospirillaceae</taxon>
        <taxon>Azospirillum</taxon>
    </lineage>
</organism>
<evidence type="ECO:0000256" key="1">
    <source>
        <dbReference type="SAM" id="MobiDB-lite"/>
    </source>
</evidence>
<feature type="region of interest" description="Disordered" evidence="1">
    <location>
        <begin position="1"/>
        <end position="21"/>
    </location>
</feature>
<proteinExistence type="predicted"/>
<sequence length="307" mass="32201">MSAISATGSPMGNLPPARATPHTTTDVFVKKADTAAASGFSPSSKVELSDRAKALMAKAEQERAVASQLAAHLAGGGRNAAAMIPASISPMAMTQWADSGAPSKPGASGPASDGIAAVKEWAKSDVFRNAAKAVADDQVRALVRDGQLSQLPALDDDQLNQLSEAERNIYGTVRSLQGLYDGMPKTMDQALADRKKLVLEAYPDEISRMRNGLASGSLKKEDGWDDIIASREAELAAAQQGTMKIHAVSDSNLVQSKSEFTVSHDSNGWSANGMTVNGNASALQEAFGTKNMQVGSSPYTGDYVITW</sequence>
<dbReference type="EMBL" id="WHOR01000056">
    <property type="protein sequence ID" value="NUB19560.1"/>
    <property type="molecule type" value="Genomic_DNA"/>
</dbReference>
<dbReference type="Proteomes" id="UP000639419">
    <property type="component" value="Unassembled WGS sequence"/>
</dbReference>
<name>A0ABX2L304_9PROT</name>